<evidence type="ECO:0000313" key="6">
    <source>
        <dbReference type="Proteomes" id="UP000655523"/>
    </source>
</evidence>
<evidence type="ECO:0000256" key="2">
    <source>
        <dbReference type="ARBA" id="ARBA00022598"/>
    </source>
</evidence>
<dbReference type="InterPro" id="IPR025110">
    <property type="entry name" value="AMP-bd_C"/>
</dbReference>
<dbReference type="Pfam" id="PF13193">
    <property type="entry name" value="AMP-binding_C"/>
    <property type="match status" value="1"/>
</dbReference>
<dbReference type="PANTHER" id="PTHR43201">
    <property type="entry name" value="ACYL-COA SYNTHETASE"/>
    <property type="match status" value="1"/>
</dbReference>
<dbReference type="InterPro" id="IPR042099">
    <property type="entry name" value="ANL_N_sf"/>
</dbReference>
<dbReference type="EMBL" id="WOEZ01000005">
    <property type="protein sequence ID" value="NPT53193.1"/>
    <property type="molecule type" value="Genomic_DNA"/>
</dbReference>
<gene>
    <name evidence="5" type="ORF">GNZ13_00825</name>
</gene>
<dbReference type="Gene3D" id="3.40.50.12780">
    <property type="entry name" value="N-terminal domain of ligase-like"/>
    <property type="match status" value="1"/>
</dbReference>
<dbReference type="Proteomes" id="UP000655523">
    <property type="component" value="Unassembled WGS sequence"/>
</dbReference>
<evidence type="ECO:0000313" key="5">
    <source>
        <dbReference type="EMBL" id="NPT53193.1"/>
    </source>
</evidence>
<dbReference type="AlphaFoldDB" id="A0A972NH17"/>
<accession>A0A972NH17</accession>
<dbReference type="FunFam" id="3.30.300.30:FF:000008">
    <property type="entry name" value="2,3-dihydroxybenzoate-AMP ligase"/>
    <property type="match status" value="1"/>
</dbReference>
<proteinExistence type="inferred from homology"/>
<reference evidence="5 6" key="1">
    <citation type="submission" date="2019-11" db="EMBL/GenBank/DDBJ databases">
        <title>Metabolism of dissolved organic matter in forest soils.</title>
        <authorList>
            <person name="Cyle K.T."/>
            <person name="Wilhelm R.C."/>
            <person name="Martinez C.E."/>
        </authorList>
    </citation>
    <scope>NUCLEOTIDE SEQUENCE [LARGE SCALE GENOMIC DNA]</scope>
    <source>
        <strain evidence="5 6">5N</strain>
    </source>
</reference>
<name>A0A972NH17_9BURK</name>
<dbReference type="GO" id="GO:0031956">
    <property type="term" value="F:medium-chain fatty acid-CoA ligase activity"/>
    <property type="evidence" value="ECO:0007669"/>
    <property type="project" value="TreeGrafter"/>
</dbReference>
<feature type="domain" description="AMP-binding enzyme C-terminal" evidence="4">
    <location>
        <begin position="433"/>
        <end position="509"/>
    </location>
</feature>
<dbReference type="InterPro" id="IPR000873">
    <property type="entry name" value="AMP-dep_synth/lig_dom"/>
</dbReference>
<dbReference type="RefSeq" id="WP_172159617.1">
    <property type="nucleotide sequence ID" value="NZ_WOEZ01000005.1"/>
</dbReference>
<evidence type="ECO:0000259" key="3">
    <source>
        <dbReference type="Pfam" id="PF00501"/>
    </source>
</evidence>
<feature type="domain" description="AMP-dependent synthetase/ligase" evidence="3">
    <location>
        <begin position="11"/>
        <end position="383"/>
    </location>
</feature>
<keyword evidence="6" id="KW-1185">Reference proteome</keyword>
<dbReference type="InterPro" id="IPR020845">
    <property type="entry name" value="AMP-binding_CS"/>
</dbReference>
<sequence length="524" mass="55807">MNMCLTSSVKRAAQINPEGLAIAGPGAVSWKAFAKRVNCVAGGLGALGVRPGNRVALLSLNRPEFLEAQYAIWAAGAVLVPINHRLAVSEIVDILRDAEVSCLAVDEDHASIALEVTESVESLRSLIALQVPEALQATASVSVASLAQLRATDPASVEQRAPNSDETTAAIFYTGGTTGRPKGVMLSHRSFAVQALVMANALQFQSDSVYLHATPMFHLADFGIGLALTVAAGAHAFLPRFGAVQAVERIAEVGVTEVNLVPTMLAAMLDQLSVSQASVLMNIRTVAYGGSSIAAPLLQRLMQVMPNARFRQFYGMTELCGGCTTLPPERHVVDGRLAGKLRSAGQALPMMEVAIKSVDGALLENGEVGEIVVRGAPVMQGYWRNAAATEAVLRDGWLHTGDVGSIDDDGFLTIIDRIKDMIVTGGENVYSVEVESTLASHPDVAACAVIGLPDPKWGERVHAVIVKRPNTDLSESDLDEHCRARIAGYKRPRSYEIREDGLPLSGAGKIRKAQLREEALRKPN</sequence>
<evidence type="ECO:0000256" key="1">
    <source>
        <dbReference type="ARBA" id="ARBA00006432"/>
    </source>
</evidence>
<evidence type="ECO:0000259" key="4">
    <source>
        <dbReference type="Pfam" id="PF13193"/>
    </source>
</evidence>
<dbReference type="GO" id="GO:0006631">
    <property type="term" value="P:fatty acid metabolic process"/>
    <property type="evidence" value="ECO:0007669"/>
    <property type="project" value="TreeGrafter"/>
</dbReference>
<dbReference type="InterPro" id="IPR045851">
    <property type="entry name" value="AMP-bd_C_sf"/>
</dbReference>
<dbReference type="PROSITE" id="PS00455">
    <property type="entry name" value="AMP_BINDING"/>
    <property type="match status" value="1"/>
</dbReference>
<protein>
    <submittedName>
        <fullName evidence="5">AMP-binding protein</fullName>
    </submittedName>
</protein>
<comment type="similarity">
    <text evidence="1">Belongs to the ATP-dependent AMP-binding enzyme family.</text>
</comment>
<keyword evidence="2" id="KW-0436">Ligase</keyword>
<comment type="caution">
    <text evidence="5">The sequence shown here is derived from an EMBL/GenBank/DDBJ whole genome shotgun (WGS) entry which is preliminary data.</text>
</comment>
<dbReference type="SUPFAM" id="SSF56801">
    <property type="entry name" value="Acetyl-CoA synthetase-like"/>
    <property type="match status" value="1"/>
</dbReference>
<dbReference type="Gene3D" id="3.30.300.30">
    <property type="match status" value="1"/>
</dbReference>
<organism evidence="5 6">
    <name type="scientific">Paraburkholderia elongata</name>
    <dbReference type="NCBI Taxonomy" id="2675747"/>
    <lineage>
        <taxon>Bacteria</taxon>
        <taxon>Pseudomonadati</taxon>
        <taxon>Pseudomonadota</taxon>
        <taxon>Betaproteobacteria</taxon>
        <taxon>Burkholderiales</taxon>
        <taxon>Burkholderiaceae</taxon>
        <taxon>Paraburkholderia</taxon>
    </lineage>
</organism>
<dbReference type="PANTHER" id="PTHR43201:SF32">
    <property type="entry name" value="2-SUCCINYLBENZOATE--COA LIGASE, CHLOROPLASTIC_PEROXISOMAL"/>
    <property type="match status" value="1"/>
</dbReference>
<dbReference type="Pfam" id="PF00501">
    <property type="entry name" value="AMP-binding"/>
    <property type="match status" value="1"/>
</dbReference>